<dbReference type="GO" id="GO:0000156">
    <property type="term" value="F:phosphorelay response regulator activity"/>
    <property type="evidence" value="ECO:0007669"/>
    <property type="project" value="TreeGrafter"/>
</dbReference>
<dbReference type="Pfam" id="PF00072">
    <property type="entry name" value="Response_reg"/>
    <property type="match status" value="1"/>
</dbReference>
<dbReference type="GO" id="GO:0006355">
    <property type="term" value="P:regulation of DNA-templated transcription"/>
    <property type="evidence" value="ECO:0007669"/>
    <property type="project" value="TreeGrafter"/>
</dbReference>
<dbReference type="InterPro" id="IPR039420">
    <property type="entry name" value="WalR-like"/>
</dbReference>
<dbReference type="EMBL" id="CP023747">
    <property type="protein sequence ID" value="QEV37535.1"/>
    <property type="molecule type" value="Genomic_DNA"/>
</dbReference>
<dbReference type="GO" id="GO:0005829">
    <property type="term" value="C:cytosol"/>
    <property type="evidence" value="ECO:0007669"/>
    <property type="project" value="TreeGrafter"/>
</dbReference>
<dbReference type="PROSITE" id="PS50110">
    <property type="entry name" value="RESPONSE_REGULATORY"/>
    <property type="match status" value="1"/>
</dbReference>
<dbReference type="KEGG" id="snq:CP978_02340"/>
<name>A0A5P2VWG1_9ACTN</name>
<dbReference type="PANTHER" id="PTHR48111">
    <property type="entry name" value="REGULATOR OF RPOS"/>
    <property type="match status" value="1"/>
</dbReference>
<dbReference type="RefSeq" id="WP_079161965.1">
    <property type="nucleotide sequence ID" value="NZ_CP009313.1"/>
</dbReference>
<dbReference type="InterPro" id="IPR011006">
    <property type="entry name" value="CheY-like_superfamily"/>
</dbReference>
<sequence length="238" mass="26234">MKAAAQRRAARRTRRRLDEAAPKCSEAADGTEVMDLVDRHRPDLVLMDIRMPRMDGLATTEVLRRRLDPPQVLILTTFTTDGYILRAPAAGAVLYRLTESGLELEPVLKALGLWGLRFMAEERPDDAFRAQWLAYAPAWFTTDDEPDAPPVVIQLVASGESAVIELRNGRVHTRLGRATDPDLVLDGPPRAVLGLLSGLIDLERAGRLGMSATGRRDLLTRLCPVAQDRAHAEDDVLG</sequence>
<dbReference type="GO" id="GO:0032993">
    <property type="term" value="C:protein-DNA complex"/>
    <property type="evidence" value="ECO:0007669"/>
    <property type="project" value="TreeGrafter"/>
</dbReference>
<dbReference type="PANTHER" id="PTHR48111:SF69">
    <property type="entry name" value="RESPONSE REGULATOR RECEIVER"/>
    <property type="match status" value="1"/>
</dbReference>
<dbReference type="Gene3D" id="3.40.50.2300">
    <property type="match status" value="1"/>
</dbReference>
<dbReference type="GO" id="GO:0000976">
    <property type="term" value="F:transcription cis-regulatory region binding"/>
    <property type="evidence" value="ECO:0007669"/>
    <property type="project" value="TreeGrafter"/>
</dbReference>
<dbReference type="SUPFAM" id="SSF52172">
    <property type="entry name" value="CheY-like"/>
    <property type="match status" value="1"/>
</dbReference>
<dbReference type="OrthoDB" id="9792527at2"/>
<evidence type="ECO:0000313" key="2">
    <source>
        <dbReference type="Proteomes" id="UP000325763"/>
    </source>
</evidence>
<evidence type="ECO:0000313" key="1">
    <source>
        <dbReference type="EMBL" id="QEV37535.1"/>
    </source>
</evidence>
<dbReference type="SMART" id="SM00448">
    <property type="entry name" value="REC"/>
    <property type="match status" value="1"/>
</dbReference>
<organism evidence="1 2">
    <name type="scientific">Streptomyces nodosus</name>
    <dbReference type="NCBI Taxonomy" id="40318"/>
    <lineage>
        <taxon>Bacteria</taxon>
        <taxon>Bacillati</taxon>
        <taxon>Actinomycetota</taxon>
        <taxon>Actinomycetes</taxon>
        <taxon>Kitasatosporales</taxon>
        <taxon>Streptomycetaceae</taxon>
        <taxon>Streptomyces</taxon>
    </lineage>
</organism>
<dbReference type="InterPro" id="IPR001789">
    <property type="entry name" value="Sig_transdc_resp-reg_receiver"/>
</dbReference>
<proteinExistence type="predicted"/>
<dbReference type="AlphaFoldDB" id="A0A5P2VWG1"/>
<protein>
    <submittedName>
        <fullName evidence="1">Response regulator</fullName>
    </submittedName>
</protein>
<reference evidence="1 2" key="1">
    <citation type="submission" date="2017-09" db="EMBL/GenBank/DDBJ databases">
        <title>Streptomyces genome completion.</title>
        <authorList>
            <person name="Lee N."/>
            <person name="Cho B.-K."/>
        </authorList>
    </citation>
    <scope>NUCLEOTIDE SEQUENCE [LARGE SCALE GENOMIC DNA]</scope>
    <source>
        <strain evidence="1 2">ATCC 14899</strain>
    </source>
</reference>
<dbReference type="InterPro" id="IPR058245">
    <property type="entry name" value="NreC/VraR/RcsB-like_REC"/>
</dbReference>
<dbReference type="CDD" id="cd17535">
    <property type="entry name" value="REC_NarL-like"/>
    <property type="match status" value="1"/>
</dbReference>
<gene>
    <name evidence="1" type="ORF">CP978_02340</name>
</gene>
<dbReference type="Proteomes" id="UP000325763">
    <property type="component" value="Chromosome"/>
</dbReference>
<accession>A0A5P2VWG1</accession>